<keyword evidence="1" id="KW-0479">Metal-binding</keyword>
<evidence type="ECO:0000256" key="3">
    <source>
        <dbReference type="SAM" id="SignalP"/>
    </source>
</evidence>
<dbReference type="PANTHER" id="PTHR11474:SF125">
    <property type="entry name" value="N-ACETYL-6-HYDROXYTRYPTOPHAN OXIDASE IVOB-RELATED"/>
    <property type="match status" value="1"/>
</dbReference>
<dbReference type="GO" id="GO:0016491">
    <property type="term" value="F:oxidoreductase activity"/>
    <property type="evidence" value="ECO:0007669"/>
    <property type="project" value="UniProtKB-KW"/>
</dbReference>
<evidence type="ECO:0000313" key="5">
    <source>
        <dbReference type="EMBL" id="TDZ53659.1"/>
    </source>
</evidence>
<dbReference type="Pfam" id="PF00264">
    <property type="entry name" value="Tyrosinase"/>
    <property type="match status" value="1"/>
</dbReference>
<evidence type="ECO:0000256" key="2">
    <source>
        <dbReference type="ARBA" id="ARBA00023002"/>
    </source>
</evidence>
<organism evidence="5 6">
    <name type="scientific">Colletotrichum trifolii</name>
    <dbReference type="NCBI Taxonomy" id="5466"/>
    <lineage>
        <taxon>Eukaryota</taxon>
        <taxon>Fungi</taxon>
        <taxon>Dikarya</taxon>
        <taxon>Ascomycota</taxon>
        <taxon>Pezizomycotina</taxon>
        <taxon>Sordariomycetes</taxon>
        <taxon>Hypocreomycetidae</taxon>
        <taxon>Glomerellales</taxon>
        <taxon>Glomerellaceae</taxon>
        <taxon>Colletotrichum</taxon>
        <taxon>Colletotrichum orbiculare species complex</taxon>
    </lineage>
</organism>
<keyword evidence="3" id="KW-0732">Signal</keyword>
<feature type="signal peptide" evidence="3">
    <location>
        <begin position="1"/>
        <end position="18"/>
    </location>
</feature>
<reference evidence="5 6" key="1">
    <citation type="submission" date="2018-12" db="EMBL/GenBank/DDBJ databases">
        <title>Genome sequence and assembly of Colletotrichum trifolii.</title>
        <authorList>
            <person name="Gan P."/>
            <person name="Shirasu K."/>
        </authorList>
    </citation>
    <scope>NUCLEOTIDE SEQUENCE [LARGE SCALE GENOMIC DNA]</scope>
    <source>
        <strain evidence="5 6">543-2</strain>
    </source>
</reference>
<dbReference type="PANTHER" id="PTHR11474">
    <property type="entry name" value="TYROSINASE FAMILY MEMBER"/>
    <property type="match status" value="1"/>
</dbReference>
<feature type="chain" id="PRO_5020261528" evidence="3">
    <location>
        <begin position="19"/>
        <end position="348"/>
    </location>
</feature>
<evidence type="ECO:0000259" key="4">
    <source>
        <dbReference type="PROSITE" id="PS00498"/>
    </source>
</evidence>
<dbReference type="STRING" id="5466.A0A4R8RHJ1"/>
<dbReference type="Proteomes" id="UP000295703">
    <property type="component" value="Unassembled WGS sequence"/>
</dbReference>
<dbReference type="EMBL" id="RYZW01000067">
    <property type="protein sequence ID" value="TDZ53659.1"/>
    <property type="molecule type" value="Genomic_DNA"/>
</dbReference>
<sequence length="348" mass="38390">MLFVLAFIYAAFAAQVIAGPYPRDTVDQLQDAGIEKLKTYLSQHPPKSGCTLEKTIKRKEWSSLTLDERRDYISAVKCLAAKPPKYSASQVPGAKSRYDDFVATHIQQSLSIHGTYEHWPYYAADPLRSPVFNGNETSMSGNGAKVPHPGVQFGSLTIPPADGGGCLLDGPFKDFKANLGPVAPVLNDVPRNPRQDGLGYNPRCIRRDVNPNSSKYTTEAHTYNLITQNQNVYWFQTVMQGEMQKGNPGVHGGGHFAIAGDPGGDFYNSPADPAFWLHHGMIDRTWWIWQMQDLNKRLTEVSGVTSMMGFGSPNGTLNDDIDLSVNAPKVKLGDLLDTMNGPFCYIYV</sequence>
<dbReference type="InterPro" id="IPR050316">
    <property type="entry name" value="Tyrosinase/Hemocyanin"/>
</dbReference>
<dbReference type="SUPFAM" id="SSF48056">
    <property type="entry name" value="Di-copper centre-containing domain"/>
    <property type="match status" value="1"/>
</dbReference>
<gene>
    <name evidence="5" type="primary">orsC-9</name>
    <name evidence="5" type="ORF">CTRI78_v006811</name>
</gene>
<dbReference type="InterPro" id="IPR002227">
    <property type="entry name" value="Tyrosinase_Cu-bd"/>
</dbReference>
<name>A0A4R8RHJ1_COLTR</name>
<feature type="domain" description="Tyrosinase copper-binding" evidence="4">
    <location>
        <begin position="272"/>
        <end position="283"/>
    </location>
</feature>
<dbReference type="PROSITE" id="PS00498">
    <property type="entry name" value="TYROSINASE_2"/>
    <property type="match status" value="1"/>
</dbReference>
<dbReference type="Gene3D" id="1.10.1280.10">
    <property type="entry name" value="Di-copper center containing domain from catechol oxidase"/>
    <property type="match status" value="2"/>
</dbReference>
<comment type="caution">
    <text evidence="5">The sequence shown here is derived from an EMBL/GenBank/DDBJ whole genome shotgun (WGS) entry which is preliminary data.</text>
</comment>
<evidence type="ECO:0000256" key="1">
    <source>
        <dbReference type="ARBA" id="ARBA00022723"/>
    </source>
</evidence>
<accession>A0A4R8RHJ1</accession>
<dbReference type="AlphaFoldDB" id="A0A4R8RHJ1"/>
<dbReference type="InterPro" id="IPR008922">
    <property type="entry name" value="Di-copper_centre_dom_sf"/>
</dbReference>
<keyword evidence="6" id="KW-1185">Reference proteome</keyword>
<keyword evidence="2" id="KW-0560">Oxidoreductase</keyword>
<dbReference type="GO" id="GO:0046872">
    <property type="term" value="F:metal ion binding"/>
    <property type="evidence" value="ECO:0007669"/>
    <property type="project" value="UniProtKB-KW"/>
</dbReference>
<protein>
    <submittedName>
        <fullName evidence="5">Tyrosinase-like protein orsC</fullName>
    </submittedName>
</protein>
<proteinExistence type="predicted"/>
<evidence type="ECO:0000313" key="6">
    <source>
        <dbReference type="Proteomes" id="UP000295703"/>
    </source>
</evidence>